<organism evidence="1 2">
    <name type="scientific">Chitinivibrio alkaliphilus ACht1</name>
    <dbReference type="NCBI Taxonomy" id="1313304"/>
    <lineage>
        <taxon>Bacteria</taxon>
        <taxon>Pseudomonadati</taxon>
        <taxon>Fibrobacterota</taxon>
        <taxon>Chitinivibrionia</taxon>
        <taxon>Chitinivibrionales</taxon>
        <taxon>Chitinivibrionaceae</taxon>
        <taxon>Chitinivibrio</taxon>
    </lineage>
</organism>
<comment type="caution">
    <text evidence="1">The sequence shown here is derived from an EMBL/GenBank/DDBJ whole genome shotgun (WGS) entry which is preliminary data.</text>
</comment>
<proteinExistence type="predicted"/>
<protein>
    <recommendedName>
        <fullName evidence="3">PorV/PorQ family protein</fullName>
    </recommendedName>
</protein>
<gene>
    <name evidence="1" type="ORF">CALK_0572</name>
</gene>
<sequence>MEKSLLQKIKILSILLLSGLGLSVLASGRGGRGDALMRAPMGAYATSLGGAATARPAFGDAWWNPAYSASRQANHLSAGVARKSLDRGEHFLAYDGAVSQSPFGYSVLFRHSGFLGLDSLRDDQGEILESGDNYSLMLMGGLSFRVQDDLFLGVSTGWRYNTLPTDFHGTEIEQRTSSGFGGISLFAMYTGLSNLTVSGGVRELFLDQSWSSDDATAIYFAIEDTALTPFTVSLQHDPVFSAEALSFSYDVDVYLFSHGFQRLDHPFLMANMGVEWGANEVVQLRAGVMDILLDGFVLNPDEEVLSEKYRPLFTGGFGVQTDSIIDFYSMVLNYSLRGSSVGAGFDHAVDFVFQF</sequence>
<evidence type="ECO:0000313" key="2">
    <source>
        <dbReference type="Proteomes" id="UP000017148"/>
    </source>
</evidence>
<dbReference type="STRING" id="1313304.CALK_0572"/>
<dbReference type="Proteomes" id="UP000017148">
    <property type="component" value="Unassembled WGS sequence"/>
</dbReference>
<dbReference type="RefSeq" id="WP_022636101.1">
    <property type="nucleotide sequence ID" value="NZ_ASJR01000004.1"/>
</dbReference>
<name>U7D9Y8_9BACT</name>
<reference evidence="1 2" key="1">
    <citation type="journal article" date="2013" name="Environ. Microbiol.">
        <title>Genome analysis of Chitinivibrio alkaliphilus gen. nov., sp. nov., a novel extremely haloalkaliphilic anaerobic chitinolytic bacterium from the candidate phylum Termite Group 3.</title>
        <authorList>
            <person name="Sorokin D.Y."/>
            <person name="Gumerov V.M."/>
            <person name="Rakitin A.L."/>
            <person name="Beletsky A.V."/>
            <person name="Damste J.S."/>
            <person name="Muyzer G."/>
            <person name="Mardanov A.V."/>
            <person name="Ravin N.V."/>
        </authorList>
    </citation>
    <scope>NUCLEOTIDE SEQUENCE [LARGE SCALE GENOMIC DNA]</scope>
    <source>
        <strain evidence="1 2">ACht1</strain>
    </source>
</reference>
<keyword evidence="2" id="KW-1185">Reference proteome</keyword>
<dbReference type="EMBL" id="ASJR01000004">
    <property type="protein sequence ID" value="ERP38802.1"/>
    <property type="molecule type" value="Genomic_DNA"/>
</dbReference>
<dbReference type="AlphaFoldDB" id="U7D9Y8"/>
<accession>U7D9Y8</accession>
<evidence type="ECO:0008006" key="3">
    <source>
        <dbReference type="Google" id="ProtNLM"/>
    </source>
</evidence>
<evidence type="ECO:0000313" key="1">
    <source>
        <dbReference type="EMBL" id="ERP38802.1"/>
    </source>
</evidence>